<dbReference type="AlphaFoldDB" id="A0A328VVP9"/>
<dbReference type="RefSeq" id="WP_112433245.1">
    <property type="nucleotide sequence ID" value="NZ_MCIF01000002.1"/>
</dbReference>
<dbReference type="Proteomes" id="UP000248706">
    <property type="component" value="Unassembled WGS sequence"/>
</dbReference>
<proteinExistence type="predicted"/>
<keyword evidence="2" id="KW-1185">Reference proteome</keyword>
<accession>A0A328VVP9</accession>
<sequence length="113" mass="12903">MNFSLLNKLVQAAKRDGLTLQWSLIHLLDRLERYEQRLGYLRYRDGDSDASEAQQLRLDNEALALVLLAVLKAYPAGADIALDEPRLPELASLLTELAPERRDGQAREKRERC</sequence>
<name>A0A328VVP9_9CHLR</name>
<organism evidence="1 2">
    <name type="scientific">Thermogemmatispora tikiterensis</name>
    <dbReference type="NCBI Taxonomy" id="1825093"/>
    <lineage>
        <taxon>Bacteria</taxon>
        <taxon>Bacillati</taxon>
        <taxon>Chloroflexota</taxon>
        <taxon>Ktedonobacteria</taxon>
        <taxon>Thermogemmatisporales</taxon>
        <taxon>Thermogemmatisporaceae</taxon>
        <taxon>Thermogemmatispora</taxon>
    </lineage>
</organism>
<dbReference type="OrthoDB" id="164603at2"/>
<comment type="caution">
    <text evidence="1">The sequence shown here is derived from an EMBL/GenBank/DDBJ whole genome shotgun (WGS) entry which is preliminary data.</text>
</comment>
<reference evidence="1 2" key="1">
    <citation type="submission" date="2016-08" db="EMBL/GenBank/DDBJ databases">
        <title>Analysis of Carbohydrate Active Enzymes in Thermogemmatispora T81 Reveals Carbohydrate Degradation Ability.</title>
        <authorList>
            <person name="Tomazini A."/>
            <person name="Lal S."/>
            <person name="Stott M."/>
            <person name="Henrissat B."/>
            <person name="Polikarpov I."/>
            <person name="Sparling R."/>
            <person name="Levin D.B."/>
        </authorList>
    </citation>
    <scope>NUCLEOTIDE SEQUENCE [LARGE SCALE GENOMIC DNA]</scope>
    <source>
        <strain evidence="1 2">T81</strain>
    </source>
</reference>
<evidence type="ECO:0000313" key="2">
    <source>
        <dbReference type="Proteomes" id="UP000248706"/>
    </source>
</evidence>
<gene>
    <name evidence="1" type="ORF">A4R35_21770</name>
</gene>
<protein>
    <submittedName>
        <fullName evidence="1">Uncharacterized protein</fullName>
    </submittedName>
</protein>
<evidence type="ECO:0000313" key="1">
    <source>
        <dbReference type="EMBL" id="RAQ98185.1"/>
    </source>
</evidence>
<dbReference type="EMBL" id="MCIF01000002">
    <property type="protein sequence ID" value="RAQ98185.1"/>
    <property type="molecule type" value="Genomic_DNA"/>
</dbReference>